<name>A0ABU0PGR9_9MICC</name>
<evidence type="ECO:0008006" key="4">
    <source>
        <dbReference type="Google" id="ProtNLM"/>
    </source>
</evidence>
<proteinExistence type="predicted"/>
<reference evidence="2 3" key="1">
    <citation type="submission" date="2023-07" db="EMBL/GenBank/DDBJ databases">
        <title>Comparative genomics of wheat-associated soil bacteria to identify genetic determinants of phenazine resistance.</title>
        <authorList>
            <person name="Mouncey N."/>
        </authorList>
    </citation>
    <scope>NUCLEOTIDE SEQUENCE [LARGE SCALE GENOMIC DNA]</scope>
    <source>
        <strain evidence="2 3">W1I3</strain>
    </source>
</reference>
<keyword evidence="3" id="KW-1185">Reference proteome</keyword>
<feature type="transmembrane region" description="Helical" evidence="1">
    <location>
        <begin position="173"/>
        <end position="193"/>
    </location>
</feature>
<feature type="transmembrane region" description="Helical" evidence="1">
    <location>
        <begin position="86"/>
        <end position="105"/>
    </location>
</feature>
<feature type="transmembrane region" description="Helical" evidence="1">
    <location>
        <begin position="205"/>
        <end position="224"/>
    </location>
</feature>
<organism evidence="2 3">
    <name type="scientific">Pseudarthrobacter siccitolerans</name>
    <dbReference type="NCBI Taxonomy" id="861266"/>
    <lineage>
        <taxon>Bacteria</taxon>
        <taxon>Bacillati</taxon>
        <taxon>Actinomycetota</taxon>
        <taxon>Actinomycetes</taxon>
        <taxon>Micrococcales</taxon>
        <taxon>Micrococcaceae</taxon>
        <taxon>Pseudarthrobacter</taxon>
    </lineage>
</organism>
<evidence type="ECO:0000313" key="2">
    <source>
        <dbReference type="EMBL" id="MDQ0673148.1"/>
    </source>
</evidence>
<dbReference type="RefSeq" id="WP_306633978.1">
    <property type="nucleotide sequence ID" value="NZ_JAUSXB010000001.1"/>
</dbReference>
<evidence type="ECO:0000313" key="3">
    <source>
        <dbReference type="Proteomes" id="UP001236806"/>
    </source>
</evidence>
<dbReference type="Proteomes" id="UP001236806">
    <property type="component" value="Unassembled WGS sequence"/>
</dbReference>
<protein>
    <recommendedName>
        <fullName evidence="4">DUF4386 family protein</fullName>
    </recommendedName>
</protein>
<dbReference type="InterPro" id="IPR025495">
    <property type="entry name" value="DUF4386"/>
</dbReference>
<comment type="caution">
    <text evidence="2">The sequence shown here is derived from an EMBL/GenBank/DDBJ whole genome shotgun (WGS) entry which is preliminary data.</text>
</comment>
<keyword evidence="1" id="KW-0812">Transmembrane</keyword>
<dbReference type="Pfam" id="PF14329">
    <property type="entry name" value="DUF4386"/>
    <property type="match status" value="1"/>
</dbReference>
<gene>
    <name evidence="2" type="ORF">QFZ36_000709</name>
</gene>
<keyword evidence="1" id="KW-1133">Transmembrane helix</keyword>
<accession>A0ABU0PGR9</accession>
<feature type="transmembrane region" description="Helical" evidence="1">
    <location>
        <begin position="55"/>
        <end position="79"/>
    </location>
</feature>
<dbReference type="EMBL" id="JAUSXB010000001">
    <property type="protein sequence ID" value="MDQ0673148.1"/>
    <property type="molecule type" value="Genomic_DNA"/>
</dbReference>
<sequence>MHEIRSGTWRLAASLLLAGVVVAILAGLLHAESHDANDHEASFTAYANSDVWTAVHLAQFVGIALVCVGLVVLCFALDVRRGTQAWTARIGALAAATALGLYAALQAVDGVALKQAVDAWAASGEPEKAARFATAEGIRWLEWGMRSYQSFLLGTALILLGIVIAARRPVSRIIGLLMALSGLAYLAQGWIIGEVGFSAINSLPTLTGIVATVIWTIWLAVSAWRMKGAMAVKAG</sequence>
<evidence type="ECO:0000256" key="1">
    <source>
        <dbReference type="SAM" id="Phobius"/>
    </source>
</evidence>
<feature type="transmembrane region" description="Helical" evidence="1">
    <location>
        <begin position="148"/>
        <end position="166"/>
    </location>
</feature>
<keyword evidence="1" id="KW-0472">Membrane</keyword>